<dbReference type="InterPro" id="IPR052204">
    <property type="entry name" value="PpiC/parvulin_rotamase"/>
</dbReference>
<evidence type="ECO:0000256" key="1">
    <source>
        <dbReference type="ARBA" id="ARBA00004496"/>
    </source>
</evidence>
<dbReference type="PROSITE" id="PS50198">
    <property type="entry name" value="PPIC_PPIASE_2"/>
    <property type="match status" value="1"/>
</dbReference>
<dbReference type="PROSITE" id="PS01096">
    <property type="entry name" value="PPIC_PPIASE_1"/>
    <property type="match status" value="1"/>
</dbReference>
<dbReference type="GO" id="GO:0005737">
    <property type="term" value="C:cytoplasm"/>
    <property type="evidence" value="ECO:0007669"/>
    <property type="project" value="UniProtKB-SubCell"/>
</dbReference>
<dbReference type="PANTHER" id="PTHR43629">
    <property type="entry name" value="PEPTIDYL-PROLYL CIS-TRANS ISOMERASE"/>
    <property type="match status" value="1"/>
</dbReference>
<protein>
    <recommendedName>
        <fullName evidence="4">Peptidyl-prolyl cis-trans isomerase C</fullName>
    </recommendedName>
    <alternativeName>
        <fullName evidence="6">Parvulin</fullName>
    </alternativeName>
    <alternativeName>
        <fullName evidence="5">Rotamase C</fullName>
    </alternativeName>
</protein>
<comment type="function">
    <text evidence="7">PPIases accelerate the folding of proteins. It prefers amino acid residues with hydrophobic side chains like leucine and phenylalanine in the P1 position of the peptides substrates.</text>
</comment>
<evidence type="ECO:0000256" key="5">
    <source>
        <dbReference type="ARBA" id="ARBA00041926"/>
    </source>
</evidence>
<gene>
    <name evidence="8" type="ORF">C0V70_05255</name>
</gene>
<evidence type="ECO:0000256" key="2">
    <source>
        <dbReference type="ARBA" id="ARBA00007656"/>
    </source>
</evidence>
<comment type="similarity">
    <text evidence="2">Belongs to the PpiC/parvulin rotamase family.</text>
</comment>
<evidence type="ECO:0000256" key="7">
    <source>
        <dbReference type="ARBA" id="ARBA00046231"/>
    </source>
</evidence>
<dbReference type="RefSeq" id="WP_102242823.1">
    <property type="nucleotide sequence ID" value="NZ_CP025704.1"/>
</dbReference>
<evidence type="ECO:0000256" key="3">
    <source>
        <dbReference type="ARBA" id="ARBA00022490"/>
    </source>
</evidence>
<dbReference type="EMBL" id="CP025704">
    <property type="protein sequence ID" value="AUN97528.1"/>
    <property type="molecule type" value="Genomic_DNA"/>
</dbReference>
<name>A0A2K9NPU3_BACTC</name>
<dbReference type="Pfam" id="PF00639">
    <property type="entry name" value="Rotamase"/>
    <property type="match status" value="1"/>
</dbReference>
<evidence type="ECO:0000313" key="9">
    <source>
        <dbReference type="Proteomes" id="UP000235584"/>
    </source>
</evidence>
<evidence type="ECO:0000256" key="4">
    <source>
        <dbReference type="ARBA" id="ARBA00040926"/>
    </source>
</evidence>
<dbReference type="InterPro" id="IPR046357">
    <property type="entry name" value="PPIase_dom_sf"/>
</dbReference>
<dbReference type="PANTHER" id="PTHR43629:SF2">
    <property type="entry name" value="RHODANESE-LIKE_PPIC DOMAIN-CONTAINING PROTEIN 12, CHLOROPLASTIC"/>
    <property type="match status" value="1"/>
</dbReference>
<dbReference type="Gene3D" id="3.10.50.40">
    <property type="match status" value="1"/>
</dbReference>
<sequence length="89" mass="9961">MKVTAQHILVNHEYEVKDIQKKLAEGKSFEELARDYSTCPSGKDGGMLGEFGKGMMVPTFEKAAFALMPGEVSQPVRTQFGFHLIKRLK</sequence>
<dbReference type="KEGG" id="bsto:C0V70_05255"/>
<keyword evidence="8" id="KW-0413">Isomerase</keyword>
<dbReference type="InterPro" id="IPR000297">
    <property type="entry name" value="PPIase_PpiC"/>
</dbReference>
<dbReference type="SUPFAM" id="SSF54534">
    <property type="entry name" value="FKBP-like"/>
    <property type="match status" value="1"/>
</dbReference>
<dbReference type="Proteomes" id="UP000235584">
    <property type="component" value="Chromosome"/>
</dbReference>
<keyword evidence="9" id="KW-1185">Reference proteome</keyword>
<organism evidence="8 9">
    <name type="scientific">Bacteriovorax stolpii</name>
    <name type="common">Bdellovibrio stolpii</name>
    <dbReference type="NCBI Taxonomy" id="960"/>
    <lineage>
        <taxon>Bacteria</taxon>
        <taxon>Pseudomonadati</taxon>
        <taxon>Bdellovibrionota</taxon>
        <taxon>Bacteriovoracia</taxon>
        <taxon>Bacteriovoracales</taxon>
        <taxon>Bacteriovoracaceae</taxon>
        <taxon>Bacteriovorax</taxon>
    </lineage>
</organism>
<accession>A0A2K9NPU3</accession>
<dbReference type="InterPro" id="IPR023058">
    <property type="entry name" value="PPIase_PpiC_CS"/>
</dbReference>
<evidence type="ECO:0000313" key="8">
    <source>
        <dbReference type="EMBL" id="AUN97528.1"/>
    </source>
</evidence>
<keyword evidence="3" id="KW-0963">Cytoplasm</keyword>
<dbReference type="AlphaFoldDB" id="A0A2K9NPU3"/>
<comment type="subcellular location">
    <subcellularLocation>
        <location evidence="1">Cytoplasm</location>
    </subcellularLocation>
</comment>
<proteinExistence type="inferred from homology"/>
<dbReference type="GO" id="GO:0003755">
    <property type="term" value="F:peptidyl-prolyl cis-trans isomerase activity"/>
    <property type="evidence" value="ECO:0007669"/>
    <property type="project" value="InterPro"/>
</dbReference>
<evidence type="ECO:0000256" key="6">
    <source>
        <dbReference type="ARBA" id="ARBA00043072"/>
    </source>
</evidence>
<reference evidence="8 9" key="1">
    <citation type="submission" date="2018-01" db="EMBL/GenBank/DDBJ databases">
        <title>Complete genome sequence of Bacteriovorax stolpii DSM12778.</title>
        <authorList>
            <person name="Tang B."/>
            <person name="Chang J."/>
        </authorList>
    </citation>
    <scope>NUCLEOTIDE SEQUENCE [LARGE SCALE GENOMIC DNA]</scope>
    <source>
        <strain evidence="8 9">DSM 12778</strain>
    </source>
</reference>